<accession>A0AAD6HS38</accession>
<feature type="transmembrane region" description="Helical" evidence="2">
    <location>
        <begin position="125"/>
        <end position="145"/>
    </location>
</feature>
<name>A0AAD6HS38_9EURO</name>
<comment type="caution">
    <text evidence="3">The sequence shown here is derived from an EMBL/GenBank/DDBJ whole genome shotgun (WGS) entry which is preliminary data.</text>
</comment>
<evidence type="ECO:0000313" key="4">
    <source>
        <dbReference type="Proteomes" id="UP001215712"/>
    </source>
</evidence>
<feature type="transmembrane region" description="Helical" evidence="2">
    <location>
        <begin position="157"/>
        <end position="178"/>
    </location>
</feature>
<keyword evidence="4" id="KW-1185">Reference proteome</keyword>
<proteinExistence type="predicted"/>
<evidence type="ECO:0000313" key="3">
    <source>
        <dbReference type="EMBL" id="KAJ5733786.1"/>
    </source>
</evidence>
<protein>
    <submittedName>
        <fullName evidence="3">Uncharacterized protein</fullName>
    </submittedName>
</protein>
<keyword evidence="2" id="KW-0472">Membrane</keyword>
<evidence type="ECO:0000256" key="2">
    <source>
        <dbReference type="SAM" id="Phobius"/>
    </source>
</evidence>
<dbReference type="Proteomes" id="UP001215712">
    <property type="component" value="Unassembled WGS sequence"/>
</dbReference>
<feature type="transmembrane region" description="Helical" evidence="2">
    <location>
        <begin position="245"/>
        <end position="267"/>
    </location>
</feature>
<feature type="transmembrane region" description="Helical" evidence="2">
    <location>
        <begin position="33"/>
        <end position="53"/>
    </location>
</feature>
<reference evidence="3" key="1">
    <citation type="journal article" date="2023" name="IMA Fungus">
        <title>Comparative genomic study of the Penicillium genus elucidates a diverse pangenome and 15 lateral gene transfer events.</title>
        <authorList>
            <person name="Petersen C."/>
            <person name="Sorensen T."/>
            <person name="Nielsen M.R."/>
            <person name="Sondergaard T.E."/>
            <person name="Sorensen J.L."/>
            <person name="Fitzpatrick D.A."/>
            <person name="Frisvad J.C."/>
            <person name="Nielsen K.L."/>
        </authorList>
    </citation>
    <scope>NUCLEOTIDE SEQUENCE</scope>
    <source>
        <strain evidence="3">IBT 17514</strain>
    </source>
</reference>
<gene>
    <name evidence="3" type="ORF">N7493_002572</name>
</gene>
<feature type="transmembrane region" description="Helical" evidence="2">
    <location>
        <begin position="199"/>
        <end position="220"/>
    </location>
</feature>
<dbReference type="AlphaFoldDB" id="A0AAD6HS38"/>
<evidence type="ECO:0000256" key="1">
    <source>
        <dbReference type="SAM" id="MobiDB-lite"/>
    </source>
</evidence>
<organism evidence="3 4">
    <name type="scientific">Penicillium malachiteum</name>
    <dbReference type="NCBI Taxonomy" id="1324776"/>
    <lineage>
        <taxon>Eukaryota</taxon>
        <taxon>Fungi</taxon>
        <taxon>Dikarya</taxon>
        <taxon>Ascomycota</taxon>
        <taxon>Pezizomycotina</taxon>
        <taxon>Eurotiomycetes</taxon>
        <taxon>Eurotiomycetidae</taxon>
        <taxon>Eurotiales</taxon>
        <taxon>Aspergillaceae</taxon>
        <taxon>Penicillium</taxon>
    </lineage>
</organism>
<keyword evidence="2" id="KW-1133">Transmembrane helix</keyword>
<sequence length="368" mass="39990">MSSVSAHLVRRGVELASTHFKEPKTPEDEQTPGGLVALFMLTILIVAVIVGSIEYTYGMVVATLAAVEDPNPDIYVRIDGNDDPTKPFDPNDPEPAAAPSPKPITSKLRTTIKHLRSRAGFWSRFRGFSMFMAWNMARGFISAIIPVSSGSFLGQFFVQSIVSVLLCTWQMAWVHIVITEPSPKRFYQRIPSWRSWMKIAPAALLEDVLAAGAFFLPLAITKLAGTSMFTTPIGADNGMKDLCRLFAFTTLPAILALILTIPARVIFIRVAASMLPEEEETIVPFDRSFGGKVQPAILGGSGKIGLLEAWSTFEWASRVRLVKIIGKTFAMQLAVGFLAGIVLGIQLFIMMPKNSGQGNGSAGTPAVE</sequence>
<reference evidence="3" key="2">
    <citation type="submission" date="2023-01" db="EMBL/GenBank/DDBJ databases">
        <authorList>
            <person name="Petersen C."/>
        </authorList>
    </citation>
    <scope>NUCLEOTIDE SEQUENCE</scope>
    <source>
        <strain evidence="3">IBT 17514</strain>
    </source>
</reference>
<feature type="region of interest" description="Disordered" evidence="1">
    <location>
        <begin position="78"/>
        <end position="103"/>
    </location>
</feature>
<feature type="transmembrane region" description="Helical" evidence="2">
    <location>
        <begin position="328"/>
        <end position="349"/>
    </location>
</feature>
<dbReference type="EMBL" id="JAQJAN010000003">
    <property type="protein sequence ID" value="KAJ5733786.1"/>
    <property type="molecule type" value="Genomic_DNA"/>
</dbReference>
<keyword evidence="2" id="KW-0812">Transmembrane</keyword>